<feature type="transmembrane region" description="Helical" evidence="5">
    <location>
        <begin position="26"/>
        <end position="45"/>
    </location>
</feature>
<evidence type="ECO:0000313" key="6">
    <source>
        <dbReference type="EMBL" id="KPQ40979.1"/>
    </source>
</evidence>
<comment type="caution">
    <text evidence="6">The sequence shown here is derived from an EMBL/GenBank/DDBJ whole genome shotgun (WGS) entry which is preliminary data.</text>
</comment>
<feature type="transmembrane region" description="Helical" evidence="5">
    <location>
        <begin position="134"/>
        <end position="158"/>
    </location>
</feature>
<evidence type="ECO:0000256" key="2">
    <source>
        <dbReference type="ARBA" id="ARBA00022692"/>
    </source>
</evidence>
<feature type="transmembrane region" description="Helical" evidence="5">
    <location>
        <begin position="57"/>
        <end position="79"/>
    </location>
</feature>
<proteinExistence type="predicted"/>
<name>A0A0P8CEW8_9EURY</name>
<dbReference type="EMBL" id="LKCM01000472">
    <property type="protein sequence ID" value="KPQ40979.1"/>
    <property type="molecule type" value="Genomic_DNA"/>
</dbReference>
<evidence type="ECO:0000256" key="3">
    <source>
        <dbReference type="ARBA" id="ARBA00022989"/>
    </source>
</evidence>
<organism evidence="6 7">
    <name type="scientific">Candidatus Methanoperedens nitratireducens</name>
    <dbReference type="NCBI Taxonomy" id="1392998"/>
    <lineage>
        <taxon>Archaea</taxon>
        <taxon>Methanobacteriati</taxon>
        <taxon>Methanobacteriota</taxon>
        <taxon>Stenosarchaea group</taxon>
        <taxon>Methanomicrobia</taxon>
        <taxon>Methanosarcinales</taxon>
        <taxon>ANME-2 cluster</taxon>
        <taxon>Candidatus Methanoperedentaceae</taxon>
        <taxon>Candidatus Methanoperedens</taxon>
    </lineage>
</organism>
<dbReference type="InterPro" id="IPR002293">
    <property type="entry name" value="AA/rel_permease1"/>
</dbReference>
<keyword evidence="2 5" id="KW-0812">Transmembrane</keyword>
<dbReference type="Pfam" id="PF13520">
    <property type="entry name" value="AA_permease_2"/>
    <property type="match status" value="1"/>
</dbReference>
<dbReference type="Proteomes" id="UP000050360">
    <property type="component" value="Unassembled WGS sequence"/>
</dbReference>
<feature type="transmembrane region" description="Helical" evidence="5">
    <location>
        <begin position="99"/>
        <end position="122"/>
    </location>
</feature>
<feature type="transmembrane region" description="Helical" evidence="5">
    <location>
        <begin position="253"/>
        <end position="270"/>
    </location>
</feature>
<protein>
    <submittedName>
        <fullName evidence="6">Amino acid permease</fullName>
    </submittedName>
</protein>
<dbReference type="Gene3D" id="1.20.1740.10">
    <property type="entry name" value="Amino acid/polyamine transporter I"/>
    <property type="match status" value="1"/>
</dbReference>
<dbReference type="AlphaFoldDB" id="A0A0P8CEW8"/>
<dbReference type="PANTHER" id="PTHR11785">
    <property type="entry name" value="AMINO ACID TRANSPORTER"/>
    <property type="match status" value="1"/>
</dbReference>
<sequence>MFVFALTFINIIGVKAAGKVNDVLTVIKLIPLILLIFGGIFFFVFNPETLVTNYTPLAPLGLNNFGAALVLIFWAYAGFELGTLPASEVKDPKRTIPKAIATGMMIVTAFYLFTNFVIYGTIKWSALATTSTPLVDVALVIFGTVGALIMAIGALLSVSGSDEANILTTARLSYAMSIDGLFPGIFSKIHTSFGTPYMALLIHGIIAFTLSIFSGLRGLISFSVFNLAFSYLLTCLALIILKKRTEKGLYGQNILPWIGIGVCLYLLYSTSMFDKVVGLALIFFGILLYVFFSPKTDILHLKELFISEENIFIRRMERKERFLANFIRLLR</sequence>
<feature type="transmembrane region" description="Helical" evidence="5">
    <location>
        <begin position="194"/>
        <end position="213"/>
    </location>
</feature>
<accession>A0A0P8CEW8</accession>
<dbReference type="GO" id="GO:0016020">
    <property type="term" value="C:membrane"/>
    <property type="evidence" value="ECO:0007669"/>
    <property type="project" value="UniProtKB-SubCell"/>
</dbReference>
<evidence type="ECO:0000256" key="5">
    <source>
        <dbReference type="SAM" id="Phobius"/>
    </source>
</evidence>
<feature type="transmembrane region" description="Helical" evidence="5">
    <location>
        <begin position="219"/>
        <end position="241"/>
    </location>
</feature>
<evidence type="ECO:0000256" key="1">
    <source>
        <dbReference type="ARBA" id="ARBA00004141"/>
    </source>
</evidence>
<dbReference type="GO" id="GO:0015179">
    <property type="term" value="F:L-amino acid transmembrane transporter activity"/>
    <property type="evidence" value="ECO:0007669"/>
    <property type="project" value="TreeGrafter"/>
</dbReference>
<dbReference type="PIRSF" id="PIRSF006060">
    <property type="entry name" value="AA_transporter"/>
    <property type="match status" value="1"/>
</dbReference>
<reference evidence="6 7" key="1">
    <citation type="submission" date="2015-09" db="EMBL/GenBank/DDBJ databases">
        <title>A metagenomics-based metabolic model of nitrate-dependent anaerobic oxidation of methane by Methanoperedens-like archaea.</title>
        <authorList>
            <person name="Arshad A."/>
            <person name="Speth D.R."/>
            <person name="De Graaf R.M."/>
            <person name="Op Den Camp H.J."/>
            <person name="Jetten M.S."/>
            <person name="Welte C.U."/>
        </authorList>
    </citation>
    <scope>NUCLEOTIDE SEQUENCE [LARGE SCALE GENOMIC DNA]</scope>
</reference>
<keyword evidence="3 5" id="KW-1133">Transmembrane helix</keyword>
<feature type="transmembrane region" description="Helical" evidence="5">
    <location>
        <begin position="276"/>
        <end position="292"/>
    </location>
</feature>
<dbReference type="InterPro" id="IPR050598">
    <property type="entry name" value="AminoAcid_Transporter"/>
</dbReference>
<evidence type="ECO:0000256" key="4">
    <source>
        <dbReference type="ARBA" id="ARBA00023136"/>
    </source>
</evidence>
<dbReference type="PANTHER" id="PTHR11785:SF512">
    <property type="entry name" value="SOBREMESA, ISOFORM B"/>
    <property type="match status" value="1"/>
</dbReference>
<gene>
    <name evidence="6" type="ORF">MPEBLZ_04476</name>
</gene>
<evidence type="ECO:0000313" key="7">
    <source>
        <dbReference type="Proteomes" id="UP000050360"/>
    </source>
</evidence>
<keyword evidence="4 5" id="KW-0472">Membrane</keyword>
<comment type="subcellular location">
    <subcellularLocation>
        <location evidence="1">Membrane</location>
        <topology evidence="1">Multi-pass membrane protein</topology>
    </subcellularLocation>
</comment>